<proteinExistence type="predicted"/>
<comment type="caution">
    <text evidence="2">The sequence shown here is derived from an EMBL/GenBank/DDBJ whole genome shotgun (WGS) entry which is preliminary data.</text>
</comment>
<dbReference type="EMBL" id="CM026422">
    <property type="protein sequence ID" value="KAG0586953.1"/>
    <property type="molecule type" value="Genomic_DNA"/>
</dbReference>
<feature type="signal peptide" evidence="1">
    <location>
        <begin position="1"/>
        <end position="18"/>
    </location>
</feature>
<reference evidence="2" key="1">
    <citation type="submission" date="2020-06" db="EMBL/GenBank/DDBJ databases">
        <title>WGS assembly of Ceratodon purpureus strain R40.</title>
        <authorList>
            <person name="Carey S.B."/>
            <person name="Jenkins J."/>
            <person name="Shu S."/>
            <person name="Lovell J.T."/>
            <person name="Sreedasyam A."/>
            <person name="Maumus F."/>
            <person name="Tiley G.P."/>
            <person name="Fernandez-Pozo N."/>
            <person name="Barry K."/>
            <person name="Chen C."/>
            <person name="Wang M."/>
            <person name="Lipzen A."/>
            <person name="Daum C."/>
            <person name="Saski C.A."/>
            <person name="Payton A.C."/>
            <person name="Mcbreen J.C."/>
            <person name="Conrad R.E."/>
            <person name="Kollar L.M."/>
            <person name="Olsson S."/>
            <person name="Huttunen S."/>
            <person name="Landis J.B."/>
            <person name="Wickett N.J."/>
            <person name="Johnson M.G."/>
            <person name="Rensing S.A."/>
            <person name="Grimwood J."/>
            <person name="Schmutz J."/>
            <person name="Mcdaniel S.F."/>
        </authorList>
    </citation>
    <scope>NUCLEOTIDE SEQUENCE</scope>
    <source>
        <strain evidence="2">R40</strain>
    </source>
</reference>
<organism evidence="2 3">
    <name type="scientific">Ceratodon purpureus</name>
    <name type="common">Fire moss</name>
    <name type="synonym">Dicranum purpureum</name>
    <dbReference type="NCBI Taxonomy" id="3225"/>
    <lineage>
        <taxon>Eukaryota</taxon>
        <taxon>Viridiplantae</taxon>
        <taxon>Streptophyta</taxon>
        <taxon>Embryophyta</taxon>
        <taxon>Bryophyta</taxon>
        <taxon>Bryophytina</taxon>
        <taxon>Bryopsida</taxon>
        <taxon>Dicranidae</taxon>
        <taxon>Pseudoditrichales</taxon>
        <taxon>Ditrichaceae</taxon>
        <taxon>Ceratodon</taxon>
    </lineage>
</organism>
<gene>
    <name evidence="2" type="ORF">KC19_2G130600</name>
</gene>
<dbReference type="Proteomes" id="UP000822688">
    <property type="component" value="Chromosome 2"/>
</dbReference>
<evidence type="ECO:0000256" key="1">
    <source>
        <dbReference type="SAM" id="SignalP"/>
    </source>
</evidence>
<keyword evidence="1" id="KW-0732">Signal</keyword>
<keyword evidence="3" id="KW-1185">Reference proteome</keyword>
<accession>A0A8T0IX73</accession>
<feature type="chain" id="PRO_5035888946" evidence="1">
    <location>
        <begin position="19"/>
        <end position="53"/>
    </location>
</feature>
<evidence type="ECO:0000313" key="3">
    <source>
        <dbReference type="Proteomes" id="UP000822688"/>
    </source>
</evidence>
<sequence length="53" mass="6176">MLLIICLPFLAICRKLRARCRILNYASFYTNCHILEKIDWSDAGLCTSWISLI</sequence>
<protein>
    <submittedName>
        <fullName evidence="2">Uncharacterized protein</fullName>
    </submittedName>
</protein>
<name>A0A8T0IX73_CERPU</name>
<evidence type="ECO:0000313" key="2">
    <source>
        <dbReference type="EMBL" id="KAG0586953.1"/>
    </source>
</evidence>
<dbReference type="AlphaFoldDB" id="A0A8T0IX73"/>